<evidence type="ECO:0000256" key="8">
    <source>
        <dbReference type="RuleBase" id="RU362082"/>
    </source>
</evidence>
<protein>
    <recommendedName>
        <fullName evidence="8">Cation-transporting ATPase</fullName>
        <ecNumber evidence="8">7.2.2.-</ecNumber>
    </recommendedName>
</protein>
<dbReference type="Proteomes" id="UP001235939">
    <property type="component" value="Chromosome 02"/>
</dbReference>
<keyword evidence="11" id="KW-1185">Reference proteome</keyword>
<comment type="similarity">
    <text evidence="8">Belongs to the cation transport ATPase (P-type) (TC 3.A.3) family. Type V subfamily.</text>
</comment>
<evidence type="ECO:0000256" key="4">
    <source>
        <dbReference type="ARBA" id="ARBA00022741"/>
    </source>
</evidence>
<reference evidence="10 11" key="1">
    <citation type="submission" date="2022-01" db="EMBL/GenBank/DDBJ databases">
        <title>A chromosomal length assembly of Cordylochernes scorpioides.</title>
        <authorList>
            <person name="Zeh D."/>
            <person name="Zeh J."/>
        </authorList>
    </citation>
    <scope>NUCLEOTIDE SEQUENCE [LARGE SCALE GENOMIC DNA]</scope>
    <source>
        <strain evidence="10">IN4F17</strain>
        <tissue evidence="10">Whole Body</tissue>
    </source>
</reference>
<keyword evidence="5 8" id="KW-0067">ATP-binding</keyword>
<comment type="caution">
    <text evidence="8">Lacks conserved residue(s) required for the propagation of feature annotation.</text>
</comment>
<comment type="catalytic activity">
    <reaction evidence="8">
        <text>ATP + H2O = ADP + phosphate + H(+)</text>
        <dbReference type="Rhea" id="RHEA:13065"/>
        <dbReference type="ChEBI" id="CHEBI:15377"/>
        <dbReference type="ChEBI" id="CHEBI:15378"/>
        <dbReference type="ChEBI" id="CHEBI:30616"/>
        <dbReference type="ChEBI" id="CHEBI:43474"/>
        <dbReference type="ChEBI" id="CHEBI:456216"/>
    </reaction>
</comment>
<keyword evidence="7 8" id="KW-1278">Translocase</keyword>
<gene>
    <name evidence="10" type="ORF">LAZ67_2007056</name>
</gene>
<evidence type="ECO:0000259" key="9">
    <source>
        <dbReference type="Pfam" id="PF12409"/>
    </source>
</evidence>
<proteinExistence type="inferred from homology"/>
<keyword evidence="2" id="KW-0597">Phosphoprotein</keyword>
<keyword evidence="8" id="KW-0472">Membrane</keyword>
<keyword evidence="8" id="KW-0812">Transmembrane</keyword>
<keyword evidence="6 8" id="KW-0460">Magnesium</keyword>
<organism evidence="10 11">
    <name type="scientific">Cordylochernes scorpioides</name>
    <dbReference type="NCBI Taxonomy" id="51811"/>
    <lineage>
        <taxon>Eukaryota</taxon>
        <taxon>Metazoa</taxon>
        <taxon>Ecdysozoa</taxon>
        <taxon>Arthropoda</taxon>
        <taxon>Chelicerata</taxon>
        <taxon>Arachnida</taxon>
        <taxon>Pseudoscorpiones</taxon>
        <taxon>Cheliferoidea</taxon>
        <taxon>Chernetidae</taxon>
        <taxon>Cordylochernes</taxon>
    </lineage>
</organism>
<evidence type="ECO:0000313" key="11">
    <source>
        <dbReference type="Proteomes" id="UP001235939"/>
    </source>
</evidence>
<dbReference type="EMBL" id="CP092864">
    <property type="protein sequence ID" value="UYV64214.1"/>
    <property type="molecule type" value="Genomic_DNA"/>
</dbReference>
<feature type="domain" description="P5B-type ATPase N-terminal" evidence="9">
    <location>
        <begin position="4"/>
        <end position="66"/>
    </location>
</feature>
<evidence type="ECO:0000256" key="5">
    <source>
        <dbReference type="ARBA" id="ARBA00022840"/>
    </source>
</evidence>
<dbReference type="Pfam" id="PF12409">
    <property type="entry name" value="P5-ATPase"/>
    <property type="match status" value="1"/>
</dbReference>
<comment type="subcellular location">
    <subcellularLocation>
        <location evidence="1 8">Membrane</location>
        <topology evidence="1 8">Multi-pass membrane protein</topology>
    </subcellularLocation>
</comment>
<dbReference type="EC" id="7.2.2.-" evidence="8"/>
<dbReference type="PANTHER" id="PTHR45630:SF8">
    <property type="entry name" value="CATION-TRANSPORTING ATPASE"/>
    <property type="match status" value="1"/>
</dbReference>
<evidence type="ECO:0000256" key="2">
    <source>
        <dbReference type="ARBA" id="ARBA00022553"/>
    </source>
</evidence>
<evidence type="ECO:0000313" key="10">
    <source>
        <dbReference type="EMBL" id="UYV64214.1"/>
    </source>
</evidence>
<feature type="transmembrane region" description="Helical" evidence="8">
    <location>
        <begin position="20"/>
        <end position="37"/>
    </location>
</feature>
<keyword evidence="8" id="KW-1133">Transmembrane helix</keyword>
<dbReference type="InterPro" id="IPR047819">
    <property type="entry name" value="P5A-ATPase_N"/>
</dbReference>
<evidence type="ECO:0000256" key="3">
    <source>
        <dbReference type="ARBA" id="ARBA00022723"/>
    </source>
</evidence>
<dbReference type="SUPFAM" id="SSF81665">
    <property type="entry name" value="Calcium ATPase, transmembrane domain M"/>
    <property type="match status" value="1"/>
</dbReference>
<keyword evidence="4 8" id="KW-0547">Nucleotide-binding</keyword>
<keyword evidence="3 8" id="KW-0479">Metal-binding</keyword>
<dbReference type="InterPro" id="IPR023298">
    <property type="entry name" value="ATPase_P-typ_TM_dom_sf"/>
</dbReference>
<dbReference type="PANTHER" id="PTHR45630">
    <property type="entry name" value="CATION-TRANSPORTING ATPASE-RELATED"/>
    <property type="match status" value="1"/>
</dbReference>
<dbReference type="InterPro" id="IPR006544">
    <property type="entry name" value="P-type_TPase_V"/>
</dbReference>
<accession>A0ABY6K5T5</accession>
<feature type="transmembrane region" description="Helical" evidence="8">
    <location>
        <begin position="207"/>
        <end position="223"/>
    </location>
</feature>
<feature type="transmembrane region" description="Helical" evidence="8">
    <location>
        <begin position="229"/>
        <end position="247"/>
    </location>
</feature>
<evidence type="ECO:0000256" key="1">
    <source>
        <dbReference type="ARBA" id="ARBA00004141"/>
    </source>
</evidence>
<evidence type="ECO:0000256" key="6">
    <source>
        <dbReference type="ARBA" id="ARBA00022842"/>
    </source>
</evidence>
<evidence type="ECO:0000256" key="7">
    <source>
        <dbReference type="ARBA" id="ARBA00022967"/>
    </source>
</evidence>
<sequence length="259" mass="30358">MMTELNWEMFGYKPHSGLNAATWLGIICSLGLLRLVFHWRPTWHLYCTHTLCPLTSASKILLVVNYQHQLLLLHRSPSCDIYTCYLCSSIPAMKSVLKDAPWLGDKTLQPTKMQLLRPGPQVQPPLCPRSVSEWKLQGHYWPLDQLVYVENKKVRYMWDPDTETFLRLHGLDHDVPCSYFHHASALLPDEQLMRWVLQGCMYYNHKVLEPFYIFQVFSMVIWYLDEYVYYATCIIIMSLLSLTLGVLQIRKVRNVSMVV</sequence>
<name>A0ABY6K5T5_9ARAC</name>